<dbReference type="SMART" id="SM00382">
    <property type="entry name" value="AAA"/>
    <property type="match status" value="1"/>
</dbReference>
<accession>A0A845V3M4</accession>
<dbReference type="Gene3D" id="3.40.50.300">
    <property type="entry name" value="P-loop containing nucleotide triphosphate hydrolases"/>
    <property type="match status" value="1"/>
</dbReference>
<dbReference type="PANTHER" id="PTHR24221:SF261">
    <property type="entry name" value="GLUTATHIONE_L-CYSTEINE TRANSPORT SYSTEM ATP-BINDING_PERMEASE PROTEIN CYDD"/>
    <property type="match status" value="1"/>
</dbReference>
<feature type="domain" description="ABC transmembrane type-1" evidence="9">
    <location>
        <begin position="4"/>
        <end position="292"/>
    </location>
</feature>
<feature type="domain" description="ABC transporter" evidence="8">
    <location>
        <begin position="327"/>
        <end position="547"/>
    </location>
</feature>
<dbReference type="InterPro" id="IPR036640">
    <property type="entry name" value="ABC1_TM_sf"/>
</dbReference>
<gene>
    <name evidence="10" type="primary">cydD</name>
    <name evidence="10" type="ORF">G3I74_02420</name>
</gene>
<dbReference type="Pfam" id="PF00664">
    <property type="entry name" value="ABC_membrane"/>
    <property type="match status" value="1"/>
</dbReference>
<protein>
    <submittedName>
        <fullName evidence="10">Thiol reductant ABC exporter subunit CydD</fullName>
    </submittedName>
</protein>
<dbReference type="GO" id="GO:0034040">
    <property type="term" value="F:ATPase-coupled lipid transmembrane transporter activity"/>
    <property type="evidence" value="ECO:0007669"/>
    <property type="project" value="TreeGrafter"/>
</dbReference>
<dbReference type="InterPro" id="IPR014216">
    <property type="entry name" value="ABC_transptr_CydD"/>
</dbReference>
<dbReference type="Pfam" id="PF00005">
    <property type="entry name" value="ABC_tran"/>
    <property type="match status" value="1"/>
</dbReference>
<dbReference type="InterPro" id="IPR017871">
    <property type="entry name" value="ABC_transporter-like_CS"/>
</dbReference>
<dbReference type="GO" id="GO:0042883">
    <property type="term" value="P:cysteine transport"/>
    <property type="evidence" value="ECO:0007669"/>
    <property type="project" value="InterPro"/>
</dbReference>
<dbReference type="Gene3D" id="1.20.1560.10">
    <property type="entry name" value="ABC transporter type 1, transmembrane domain"/>
    <property type="match status" value="1"/>
</dbReference>
<dbReference type="InterPro" id="IPR011527">
    <property type="entry name" value="ABC1_TM_dom"/>
</dbReference>
<dbReference type="GO" id="GO:0005886">
    <property type="term" value="C:plasma membrane"/>
    <property type="evidence" value="ECO:0007669"/>
    <property type="project" value="UniProtKB-SubCell"/>
</dbReference>
<keyword evidence="4" id="KW-0067">ATP-binding</keyword>
<dbReference type="PROSITE" id="PS00211">
    <property type="entry name" value="ABC_TRANSPORTER_1"/>
    <property type="match status" value="1"/>
</dbReference>
<dbReference type="InterPro" id="IPR039421">
    <property type="entry name" value="Type_1_exporter"/>
</dbReference>
<feature type="transmembrane region" description="Helical" evidence="7">
    <location>
        <begin position="36"/>
        <end position="56"/>
    </location>
</feature>
<sequence length="547" mass="58745">MPSSFALAAVEGAAILIQAGLLAWIISAVVVDGVQLPALTLALTALLLAWMLRAGVVGLRSQLTAKASSLIRQQLRHDLFTTVARAGPLHAAHSGTGQITSGLIEQVDQLDPYYSRYLPQSAVALLVPVFILIAVFPTDWLSGLMLMITAPIIPAFMIIIGMGASQVSRQQQDALARLSGIFFDRLRGLDTLKRFGAERQESARIGELSEQFRVRTMRVLRVAFLSSAVLEFFAAVAIATLAIYIGLGLLGMIDFATAPSLTLFKGLFILLLAPEFFNPMRTLAQFWHDRAGALAAAGSLREQLAAKPARAEPETAVDRLPSAACTVAIRDLRLGFAGRREVLKGIDLDVAPGEKLLITGISGGGKTTLLGLMAGFAEPDQGSVRIDEQDLSRFSSAQLAQVRGYLGQHPLLLPASIADNIRLPDPKADDQQVMAAARRAGLGEFIEHLPDGMNTRIGQDAFGLSGGQARRIALARVLLRPYPLLLLDEPTASLDEVTANQVWQALENALAETPMTVICVSHSERARAWADRVVTLRDGTLEAGHHA</sequence>
<evidence type="ECO:0000256" key="2">
    <source>
        <dbReference type="ARBA" id="ARBA00022692"/>
    </source>
</evidence>
<name>A0A845V3M4_9GAMM</name>
<comment type="caution">
    <text evidence="10">The sequence shown here is derived from an EMBL/GenBank/DDBJ whole genome shotgun (WGS) entry which is preliminary data.</text>
</comment>
<dbReference type="InterPro" id="IPR003439">
    <property type="entry name" value="ABC_transporter-like_ATP-bd"/>
</dbReference>
<dbReference type="PROSITE" id="PS50929">
    <property type="entry name" value="ABC_TM1F"/>
    <property type="match status" value="1"/>
</dbReference>
<feature type="transmembrane region" description="Helical" evidence="7">
    <location>
        <begin position="142"/>
        <end position="162"/>
    </location>
</feature>
<keyword evidence="6 7" id="KW-0472">Membrane</keyword>
<keyword evidence="11" id="KW-1185">Reference proteome</keyword>
<evidence type="ECO:0000256" key="3">
    <source>
        <dbReference type="ARBA" id="ARBA00022741"/>
    </source>
</evidence>
<dbReference type="AlphaFoldDB" id="A0A845V3M4"/>
<comment type="subcellular location">
    <subcellularLocation>
        <location evidence="1">Cell membrane</location>
        <topology evidence="1">Multi-pass membrane protein</topology>
    </subcellularLocation>
</comment>
<reference evidence="10 11" key="1">
    <citation type="submission" date="2020-02" db="EMBL/GenBank/DDBJ databases">
        <authorList>
            <person name="Zhang X.-Y."/>
        </authorList>
    </citation>
    <scope>NUCLEOTIDE SEQUENCE [LARGE SCALE GENOMIC DNA]</scope>
    <source>
        <strain evidence="10 11">C33</strain>
    </source>
</reference>
<keyword evidence="3" id="KW-0547">Nucleotide-binding</keyword>
<feature type="transmembrane region" description="Helical" evidence="7">
    <location>
        <begin position="253"/>
        <end position="273"/>
    </location>
</feature>
<evidence type="ECO:0000313" key="11">
    <source>
        <dbReference type="Proteomes" id="UP000484885"/>
    </source>
</evidence>
<evidence type="ECO:0000256" key="1">
    <source>
        <dbReference type="ARBA" id="ARBA00004651"/>
    </source>
</evidence>
<feature type="transmembrane region" description="Helical" evidence="7">
    <location>
        <begin position="117"/>
        <end position="136"/>
    </location>
</feature>
<proteinExistence type="predicted"/>
<dbReference type="RefSeq" id="WP_164209940.1">
    <property type="nucleotide sequence ID" value="NZ_JAAGSC010000031.1"/>
</dbReference>
<evidence type="ECO:0000256" key="4">
    <source>
        <dbReference type="ARBA" id="ARBA00022840"/>
    </source>
</evidence>
<evidence type="ECO:0000256" key="6">
    <source>
        <dbReference type="ARBA" id="ARBA00023136"/>
    </source>
</evidence>
<evidence type="ECO:0000259" key="9">
    <source>
        <dbReference type="PROSITE" id="PS50929"/>
    </source>
</evidence>
<feature type="transmembrane region" description="Helical" evidence="7">
    <location>
        <begin position="222"/>
        <end position="247"/>
    </location>
</feature>
<dbReference type="PROSITE" id="PS50893">
    <property type="entry name" value="ABC_TRANSPORTER_2"/>
    <property type="match status" value="1"/>
</dbReference>
<dbReference type="GO" id="GO:0016887">
    <property type="term" value="F:ATP hydrolysis activity"/>
    <property type="evidence" value="ECO:0007669"/>
    <property type="project" value="InterPro"/>
</dbReference>
<dbReference type="Proteomes" id="UP000484885">
    <property type="component" value="Unassembled WGS sequence"/>
</dbReference>
<dbReference type="GO" id="GO:0140359">
    <property type="term" value="F:ABC-type transporter activity"/>
    <property type="evidence" value="ECO:0007669"/>
    <property type="project" value="InterPro"/>
</dbReference>
<dbReference type="CDD" id="cd18584">
    <property type="entry name" value="ABC_6TM_AarD_CydD"/>
    <property type="match status" value="1"/>
</dbReference>
<evidence type="ECO:0000259" key="8">
    <source>
        <dbReference type="PROSITE" id="PS50893"/>
    </source>
</evidence>
<evidence type="ECO:0000313" key="10">
    <source>
        <dbReference type="EMBL" id="NDY94585.1"/>
    </source>
</evidence>
<feature type="transmembrane region" description="Helical" evidence="7">
    <location>
        <begin position="7"/>
        <end position="30"/>
    </location>
</feature>
<dbReference type="SUPFAM" id="SSF90123">
    <property type="entry name" value="ABC transporter transmembrane region"/>
    <property type="match status" value="1"/>
</dbReference>
<evidence type="ECO:0000256" key="5">
    <source>
        <dbReference type="ARBA" id="ARBA00022989"/>
    </source>
</evidence>
<dbReference type="PANTHER" id="PTHR24221">
    <property type="entry name" value="ATP-BINDING CASSETTE SUB-FAMILY B"/>
    <property type="match status" value="1"/>
</dbReference>
<evidence type="ECO:0000256" key="7">
    <source>
        <dbReference type="SAM" id="Phobius"/>
    </source>
</evidence>
<dbReference type="InterPro" id="IPR003593">
    <property type="entry name" value="AAA+_ATPase"/>
</dbReference>
<dbReference type="InterPro" id="IPR027417">
    <property type="entry name" value="P-loop_NTPase"/>
</dbReference>
<keyword evidence="5 7" id="KW-1133">Transmembrane helix</keyword>
<dbReference type="EMBL" id="JAAGSC010000031">
    <property type="protein sequence ID" value="NDY94585.1"/>
    <property type="molecule type" value="Genomic_DNA"/>
</dbReference>
<keyword evidence="2 7" id="KW-0812">Transmembrane</keyword>
<dbReference type="NCBIfam" id="TIGR02857">
    <property type="entry name" value="CydD"/>
    <property type="match status" value="1"/>
</dbReference>
<dbReference type="GO" id="GO:0005524">
    <property type="term" value="F:ATP binding"/>
    <property type="evidence" value="ECO:0007669"/>
    <property type="project" value="UniProtKB-KW"/>
</dbReference>
<organism evidence="10 11">
    <name type="scientific">Wenzhouxiangella limi</name>
    <dbReference type="NCBI Taxonomy" id="2707351"/>
    <lineage>
        <taxon>Bacteria</taxon>
        <taxon>Pseudomonadati</taxon>
        <taxon>Pseudomonadota</taxon>
        <taxon>Gammaproteobacteria</taxon>
        <taxon>Chromatiales</taxon>
        <taxon>Wenzhouxiangellaceae</taxon>
        <taxon>Wenzhouxiangella</taxon>
    </lineage>
</organism>
<dbReference type="SUPFAM" id="SSF52540">
    <property type="entry name" value="P-loop containing nucleoside triphosphate hydrolases"/>
    <property type="match status" value="1"/>
</dbReference>